<sequence length="111" mass="11579">MGNSVAKVAVDGAMNSVGLGGDDKSSGGGENSVVDGLTEAAEGIYNGVTLGAEQGVASYKVAKSRNVADDLKAKYKRDGPVSRTVVDEKNAQQKRERSKKTAESIKAKYNK</sequence>
<name>L8GIN8_ACACF</name>
<dbReference type="KEGG" id="acan:ACA1_096210"/>
<evidence type="ECO:0000256" key="1">
    <source>
        <dbReference type="SAM" id="MobiDB-lite"/>
    </source>
</evidence>
<evidence type="ECO:0000313" key="2">
    <source>
        <dbReference type="EMBL" id="ELR12950.1"/>
    </source>
</evidence>
<protein>
    <submittedName>
        <fullName evidence="2">Uncharacterized protein</fullName>
    </submittedName>
</protein>
<dbReference type="AlphaFoldDB" id="L8GIN8"/>
<dbReference type="VEuPathDB" id="AmoebaDB:ACA1_096210"/>
<organism evidence="2 3">
    <name type="scientific">Acanthamoeba castellanii (strain ATCC 30010 / Neff)</name>
    <dbReference type="NCBI Taxonomy" id="1257118"/>
    <lineage>
        <taxon>Eukaryota</taxon>
        <taxon>Amoebozoa</taxon>
        <taxon>Discosea</taxon>
        <taxon>Longamoebia</taxon>
        <taxon>Centramoebida</taxon>
        <taxon>Acanthamoebidae</taxon>
        <taxon>Acanthamoeba</taxon>
    </lineage>
</organism>
<accession>L8GIN8</accession>
<gene>
    <name evidence="2" type="ORF">ACA1_096210</name>
</gene>
<dbReference type="EMBL" id="KB008103">
    <property type="protein sequence ID" value="ELR12950.1"/>
    <property type="molecule type" value="Genomic_DNA"/>
</dbReference>
<reference evidence="2 3" key="1">
    <citation type="journal article" date="2013" name="Genome Biol.">
        <title>Genome of Acanthamoeba castellanii highlights extensive lateral gene transfer and early evolution of tyrosine kinase signaling.</title>
        <authorList>
            <person name="Clarke M."/>
            <person name="Lohan A.J."/>
            <person name="Liu B."/>
            <person name="Lagkouvardos I."/>
            <person name="Roy S."/>
            <person name="Zafar N."/>
            <person name="Bertelli C."/>
            <person name="Schilde C."/>
            <person name="Kianianmomeni A."/>
            <person name="Burglin T.R."/>
            <person name="Frech C."/>
            <person name="Turcotte B."/>
            <person name="Kopec K.O."/>
            <person name="Synnott J.M."/>
            <person name="Choo C."/>
            <person name="Paponov I."/>
            <person name="Finkler A."/>
            <person name="Soon Heng Tan C."/>
            <person name="Hutchins A.P."/>
            <person name="Weinmeier T."/>
            <person name="Rattei T."/>
            <person name="Chu J.S."/>
            <person name="Gimenez G."/>
            <person name="Irimia M."/>
            <person name="Rigden D.J."/>
            <person name="Fitzpatrick D.A."/>
            <person name="Lorenzo-Morales J."/>
            <person name="Bateman A."/>
            <person name="Chiu C.H."/>
            <person name="Tang P."/>
            <person name="Hegemann P."/>
            <person name="Fromm H."/>
            <person name="Raoult D."/>
            <person name="Greub G."/>
            <person name="Miranda-Saavedra D."/>
            <person name="Chen N."/>
            <person name="Nash P."/>
            <person name="Ginger M.L."/>
            <person name="Horn M."/>
            <person name="Schaap P."/>
            <person name="Caler L."/>
            <person name="Loftus B."/>
        </authorList>
    </citation>
    <scope>NUCLEOTIDE SEQUENCE [LARGE SCALE GENOMIC DNA]</scope>
    <source>
        <strain evidence="2 3">Neff</strain>
    </source>
</reference>
<keyword evidence="3" id="KW-1185">Reference proteome</keyword>
<proteinExistence type="predicted"/>
<dbReference type="GeneID" id="14913654"/>
<dbReference type="RefSeq" id="XP_004334963.1">
    <property type="nucleotide sequence ID" value="XM_004334915.1"/>
</dbReference>
<feature type="region of interest" description="Disordered" evidence="1">
    <location>
        <begin position="14"/>
        <end position="34"/>
    </location>
</feature>
<feature type="region of interest" description="Disordered" evidence="1">
    <location>
        <begin position="73"/>
        <end position="111"/>
    </location>
</feature>
<dbReference type="Proteomes" id="UP000011083">
    <property type="component" value="Unassembled WGS sequence"/>
</dbReference>
<evidence type="ECO:0000313" key="3">
    <source>
        <dbReference type="Proteomes" id="UP000011083"/>
    </source>
</evidence>